<reference evidence="3 4" key="2">
    <citation type="submission" date="2021-10" db="EMBL/GenBank/DDBJ databases">
        <authorList>
            <person name="Piombo E."/>
        </authorList>
    </citation>
    <scope>NUCLEOTIDE SEQUENCE [LARGE SCALE GENOMIC DNA]</scope>
</reference>
<proteinExistence type="predicted"/>
<keyword evidence="1" id="KW-0539">Nucleus</keyword>
<dbReference type="GO" id="GO:0008270">
    <property type="term" value="F:zinc ion binding"/>
    <property type="evidence" value="ECO:0007669"/>
    <property type="project" value="InterPro"/>
</dbReference>
<dbReference type="Pfam" id="PF00172">
    <property type="entry name" value="Zn_clus"/>
    <property type="match status" value="1"/>
</dbReference>
<organism evidence="3 4">
    <name type="scientific">Clonostachys byssicola</name>
    <dbReference type="NCBI Taxonomy" id="160290"/>
    <lineage>
        <taxon>Eukaryota</taxon>
        <taxon>Fungi</taxon>
        <taxon>Dikarya</taxon>
        <taxon>Ascomycota</taxon>
        <taxon>Pezizomycotina</taxon>
        <taxon>Sordariomycetes</taxon>
        <taxon>Hypocreomycetidae</taxon>
        <taxon>Hypocreales</taxon>
        <taxon>Bionectriaceae</taxon>
        <taxon>Clonostachys</taxon>
    </lineage>
</organism>
<dbReference type="SMART" id="SM00066">
    <property type="entry name" value="GAL4"/>
    <property type="match status" value="1"/>
</dbReference>
<dbReference type="InterPro" id="IPR001138">
    <property type="entry name" value="Zn2Cys6_DnaBD"/>
</dbReference>
<dbReference type="GO" id="GO:0001228">
    <property type="term" value="F:DNA-binding transcription activator activity, RNA polymerase II-specific"/>
    <property type="evidence" value="ECO:0007669"/>
    <property type="project" value="TreeGrafter"/>
</dbReference>
<name>A0A9N9UK61_9HYPO</name>
<comment type="caution">
    <text evidence="3">The sequence shown here is derived from an EMBL/GenBank/DDBJ whole genome shotgun (WGS) entry which is preliminary data.</text>
</comment>
<dbReference type="OrthoDB" id="3546279at2759"/>
<gene>
    <name evidence="3" type="ORF">CBYS24578_00007332</name>
</gene>
<accession>A0A9N9UK61</accession>
<dbReference type="Gene3D" id="4.10.240.10">
    <property type="entry name" value="Zn(2)-C6 fungal-type DNA-binding domain"/>
    <property type="match status" value="1"/>
</dbReference>
<dbReference type="PROSITE" id="PS50048">
    <property type="entry name" value="ZN2_CY6_FUNGAL_2"/>
    <property type="match status" value="1"/>
</dbReference>
<evidence type="ECO:0000313" key="3">
    <source>
        <dbReference type="EMBL" id="CAG9991107.1"/>
    </source>
</evidence>
<dbReference type="CDD" id="cd00067">
    <property type="entry name" value="GAL4"/>
    <property type="match status" value="1"/>
</dbReference>
<keyword evidence="4" id="KW-1185">Reference proteome</keyword>
<sequence length="354" mass="40493">MSRSFHTKSRNSCGRCKQRRVKCNRQSPVCRNCARRNELCDFQLRIGDLAPEKAVIVAPTAVVWHKENAILDYFSGVVAPSISLADPMIGIWRKEVLKYYRLSPPLYHMVISVSVLHMSNQHMGLDTGLIRVVHQHFVDAVSLFRREITSLGKENSLPVFFFSILLLMVQFATSHVRHGISFGPTEIFEPTDILCSLQKAQKLSCQLVPFLATSSMASIFAETRPPVIGGDVKLAKTIFIVQETLHSLNLTVQHASEKEAIKSLLQWLQTLRSMQPGWRQICIWPASLSPGYIQRLRDKSQISMIVYLCWCLILGRSYKQWMFTTYCRQAIRHVVARINWVWGDFLSQLLTEVE</sequence>
<dbReference type="Pfam" id="PF11951">
    <property type="entry name" value="Fungal_trans_2"/>
    <property type="match status" value="1"/>
</dbReference>
<evidence type="ECO:0000313" key="4">
    <source>
        <dbReference type="Proteomes" id="UP000754883"/>
    </source>
</evidence>
<reference evidence="4" key="1">
    <citation type="submission" date="2019-06" db="EMBL/GenBank/DDBJ databases">
        <authorList>
            <person name="Broberg M."/>
        </authorList>
    </citation>
    <scope>NUCLEOTIDE SEQUENCE [LARGE SCALE GENOMIC DNA]</scope>
</reference>
<dbReference type="PROSITE" id="PS00463">
    <property type="entry name" value="ZN2_CY6_FUNGAL_1"/>
    <property type="match status" value="1"/>
</dbReference>
<dbReference type="InterPro" id="IPR053157">
    <property type="entry name" value="Sterol_Uptake_Regulator"/>
</dbReference>
<dbReference type="SUPFAM" id="SSF57701">
    <property type="entry name" value="Zn2/Cys6 DNA-binding domain"/>
    <property type="match status" value="1"/>
</dbReference>
<dbReference type="InterPro" id="IPR036864">
    <property type="entry name" value="Zn2-C6_fun-type_DNA-bd_sf"/>
</dbReference>
<evidence type="ECO:0000256" key="1">
    <source>
        <dbReference type="ARBA" id="ARBA00023242"/>
    </source>
</evidence>
<dbReference type="Proteomes" id="UP000754883">
    <property type="component" value="Unassembled WGS sequence"/>
</dbReference>
<protein>
    <recommendedName>
        <fullName evidence="2">Zn(2)-C6 fungal-type domain-containing protein</fullName>
    </recommendedName>
</protein>
<dbReference type="InterPro" id="IPR021858">
    <property type="entry name" value="Fun_TF"/>
</dbReference>
<dbReference type="EMBL" id="CABFNO020001476">
    <property type="protein sequence ID" value="CAG9991107.1"/>
    <property type="molecule type" value="Genomic_DNA"/>
</dbReference>
<dbReference type="AlphaFoldDB" id="A0A9N9UK61"/>
<dbReference type="PANTHER" id="PTHR47784:SF5">
    <property type="entry name" value="STEROL UPTAKE CONTROL PROTEIN 2"/>
    <property type="match status" value="1"/>
</dbReference>
<dbReference type="PANTHER" id="PTHR47784">
    <property type="entry name" value="STEROL UPTAKE CONTROL PROTEIN 2"/>
    <property type="match status" value="1"/>
</dbReference>
<feature type="domain" description="Zn(2)-C6 fungal-type" evidence="2">
    <location>
        <begin position="12"/>
        <end position="42"/>
    </location>
</feature>
<evidence type="ECO:0000259" key="2">
    <source>
        <dbReference type="PROSITE" id="PS50048"/>
    </source>
</evidence>